<name>A0ABV8CL13_9GAMM</name>
<dbReference type="InterPro" id="IPR058647">
    <property type="entry name" value="BSH_CzcB-like"/>
</dbReference>
<feature type="domain" description="CusB-like beta-barrel" evidence="2">
    <location>
        <begin position="204"/>
        <end position="273"/>
    </location>
</feature>
<dbReference type="RefSeq" id="WP_377151078.1">
    <property type="nucleotide sequence ID" value="NZ_JBHSAF010000003.1"/>
</dbReference>
<dbReference type="InterPro" id="IPR058792">
    <property type="entry name" value="Beta-barrel_RND_2"/>
</dbReference>
<feature type="domain" description="CzcB-like barrel-sandwich hybrid" evidence="3">
    <location>
        <begin position="72"/>
        <end position="196"/>
    </location>
</feature>
<dbReference type="PANTHER" id="PTHR30469:SF11">
    <property type="entry name" value="BLL4320 PROTEIN"/>
    <property type="match status" value="1"/>
</dbReference>
<dbReference type="Gene3D" id="2.40.420.20">
    <property type="match status" value="1"/>
</dbReference>
<dbReference type="Proteomes" id="UP001595692">
    <property type="component" value="Unassembled WGS sequence"/>
</dbReference>
<dbReference type="Gene3D" id="2.40.30.170">
    <property type="match status" value="1"/>
</dbReference>
<evidence type="ECO:0000313" key="4">
    <source>
        <dbReference type="EMBL" id="MFC3912870.1"/>
    </source>
</evidence>
<evidence type="ECO:0000256" key="1">
    <source>
        <dbReference type="ARBA" id="ARBA00009477"/>
    </source>
</evidence>
<accession>A0ABV8CL13</accession>
<dbReference type="SUPFAM" id="SSF111369">
    <property type="entry name" value="HlyD-like secretion proteins"/>
    <property type="match status" value="1"/>
</dbReference>
<dbReference type="EMBL" id="JBHSAF010000003">
    <property type="protein sequence ID" value="MFC3912870.1"/>
    <property type="molecule type" value="Genomic_DNA"/>
</dbReference>
<comment type="similarity">
    <text evidence="1">Belongs to the membrane fusion protein (MFP) (TC 8.A.1) family.</text>
</comment>
<evidence type="ECO:0000313" key="5">
    <source>
        <dbReference type="Proteomes" id="UP001595692"/>
    </source>
</evidence>
<dbReference type="NCBIfam" id="TIGR01730">
    <property type="entry name" value="RND_mfp"/>
    <property type="match status" value="1"/>
</dbReference>
<sequence length="381" mass="41405">MKKWTAIMLVLVLLIFGSVIGFNLVKNHMMAQYFANMPVPTFPVAVQEVKANDWTPTIEAIGFIEPNQGLDISNETAGKVARIAFESGQQVQKNELLLSLDASVEQANLKASQGRMPATKANLDRMRSLYAKGTVSKGNLDDAEADYLQLAGQIESLQATIDRMNIRAPFAGQVGIRNVYLGQYLQAGSDIVRLEDTSVMKIRFTIPQTDLAQVKVGQQLHIYVDAYPNQPFSGTISAIEPAVSAQSGVVQVQAAIPNSDGLLRSGMFAKVQVLLPLLPQQIAIPQTAINFTLYGQTVYVVEPGKDEKGEALKDAEGKPVMVARQVVVHVGERKEDMAHILDGLKPGEQVVTSGQVRLSNGSHVKIMPDSLLTKPDTTPML</sequence>
<proteinExistence type="inferred from homology"/>
<dbReference type="PANTHER" id="PTHR30469">
    <property type="entry name" value="MULTIDRUG RESISTANCE PROTEIN MDTA"/>
    <property type="match status" value="1"/>
</dbReference>
<keyword evidence="5" id="KW-1185">Reference proteome</keyword>
<gene>
    <name evidence="4" type="ORF">ACFOSS_05240</name>
</gene>
<dbReference type="Pfam" id="PF25954">
    <property type="entry name" value="Beta-barrel_RND_2"/>
    <property type="match status" value="1"/>
</dbReference>
<evidence type="ECO:0000259" key="3">
    <source>
        <dbReference type="Pfam" id="PF25973"/>
    </source>
</evidence>
<protein>
    <submittedName>
        <fullName evidence="4">Efflux RND transporter periplasmic adaptor subunit</fullName>
    </submittedName>
</protein>
<organism evidence="4 5">
    <name type="scientific">Pseudaeromonas sharmana</name>
    <dbReference type="NCBI Taxonomy" id="328412"/>
    <lineage>
        <taxon>Bacteria</taxon>
        <taxon>Pseudomonadati</taxon>
        <taxon>Pseudomonadota</taxon>
        <taxon>Gammaproteobacteria</taxon>
        <taxon>Aeromonadales</taxon>
        <taxon>Aeromonadaceae</taxon>
        <taxon>Pseudaeromonas</taxon>
    </lineage>
</organism>
<dbReference type="InterPro" id="IPR006143">
    <property type="entry name" value="RND_pump_MFP"/>
</dbReference>
<evidence type="ECO:0000259" key="2">
    <source>
        <dbReference type="Pfam" id="PF25954"/>
    </source>
</evidence>
<dbReference type="Pfam" id="PF25973">
    <property type="entry name" value="BSH_CzcB"/>
    <property type="match status" value="1"/>
</dbReference>
<dbReference type="Gene3D" id="2.40.50.100">
    <property type="match status" value="1"/>
</dbReference>
<reference evidence="5" key="1">
    <citation type="journal article" date="2019" name="Int. J. Syst. Evol. Microbiol.">
        <title>The Global Catalogue of Microorganisms (GCM) 10K type strain sequencing project: providing services to taxonomists for standard genome sequencing and annotation.</title>
        <authorList>
            <consortium name="The Broad Institute Genomics Platform"/>
            <consortium name="The Broad Institute Genome Sequencing Center for Infectious Disease"/>
            <person name="Wu L."/>
            <person name="Ma J."/>
        </authorList>
    </citation>
    <scope>NUCLEOTIDE SEQUENCE [LARGE SCALE GENOMIC DNA]</scope>
    <source>
        <strain evidence="5">CCUG 54939</strain>
    </source>
</reference>
<comment type="caution">
    <text evidence="4">The sequence shown here is derived from an EMBL/GenBank/DDBJ whole genome shotgun (WGS) entry which is preliminary data.</text>
</comment>
<dbReference type="Gene3D" id="1.10.287.470">
    <property type="entry name" value="Helix hairpin bin"/>
    <property type="match status" value="1"/>
</dbReference>